<dbReference type="RefSeq" id="WP_090951688.1">
    <property type="nucleotide sequence ID" value="NZ_FOJS01000053.1"/>
</dbReference>
<keyword evidence="3" id="KW-1185">Reference proteome</keyword>
<evidence type="ECO:0000313" key="3">
    <source>
        <dbReference type="Proteomes" id="UP000198650"/>
    </source>
</evidence>
<protein>
    <submittedName>
        <fullName evidence="2">Phage transcriptional regulator, ArpU family</fullName>
    </submittedName>
</protein>
<dbReference type="STRING" id="186116.SAMN05192569_105311"/>
<evidence type="ECO:0000313" key="2">
    <source>
        <dbReference type="EMBL" id="SFA54601.1"/>
    </source>
</evidence>
<dbReference type="Proteomes" id="UP000198650">
    <property type="component" value="Unassembled WGS sequence"/>
</dbReference>
<dbReference type="InterPro" id="IPR006524">
    <property type="entry name" value="ArpU-like"/>
</dbReference>
<name>A0A1I0TS19_9BACL</name>
<evidence type="ECO:0000256" key="1">
    <source>
        <dbReference type="SAM" id="Coils"/>
    </source>
</evidence>
<gene>
    <name evidence="2" type="ORF">SAMN05192569_105311</name>
</gene>
<dbReference type="OrthoDB" id="1797434at2"/>
<proteinExistence type="predicted"/>
<dbReference type="NCBIfam" id="TIGR01637">
    <property type="entry name" value="phage_arpU"/>
    <property type="match status" value="1"/>
</dbReference>
<sequence>MPRQHTKQNIKAARKKVEIALEKYKMYLLTLPDDMLPKITSSYSIAPPSKTNQFYSSTEAVAIQRIDYEREREEYMQRIQAAVNRCSEMERAIIIQCYMQPEDVYDYEIYNELGLSERKFYHLKGKALDKLAVILGFISVEELFND</sequence>
<feature type="coiled-coil region" evidence="1">
    <location>
        <begin position="65"/>
        <end position="92"/>
    </location>
</feature>
<reference evidence="3" key="1">
    <citation type="submission" date="2016-10" db="EMBL/GenBank/DDBJ databases">
        <authorList>
            <person name="Varghese N."/>
            <person name="Submissions S."/>
        </authorList>
    </citation>
    <scope>NUCLEOTIDE SEQUENCE [LARGE SCALE GENOMIC DNA]</scope>
    <source>
        <strain evidence="3">M1</strain>
    </source>
</reference>
<organism evidence="2 3">
    <name type="scientific">Parageobacillus thermantarcticus</name>
    <dbReference type="NCBI Taxonomy" id="186116"/>
    <lineage>
        <taxon>Bacteria</taxon>
        <taxon>Bacillati</taxon>
        <taxon>Bacillota</taxon>
        <taxon>Bacilli</taxon>
        <taxon>Bacillales</taxon>
        <taxon>Anoxybacillaceae</taxon>
        <taxon>Parageobacillus</taxon>
    </lineage>
</organism>
<keyword evidence="1" id="KW-0175">Coiled coil</keyword>
<dbReference type="EMBL" id="FOJS01000053">
    <property type="protein sequence ID" value="SFA54601.1"/>
    <property type="molecule type" value="Genomic_DNA"/>
</dbReference>
<dbReference type="AlphaFoldDB" id="A0A1I0TS19"/>
<accession>A0A1I0TS19</accession>